<protein>
    <submittedName>
        <fullName evidence="3">Jg7109 protein</fullName>
    </submittedName>
</protein>
<gene>
    <name evidence="3" type="primary">jg7109</name>
    <name evidence="3" type="ORF">PAEG_LOCUS2756</name>
</gene>
<dbReference type="InterPro" id="IPR000477">
    <property type="entry name" value="RT_dom"/>
</dbReference>
<dbReference type="OrthoDB" id="7431971at2759"/>
<feature type="compositionally biased region" description="Basic and acidic residues" evidence="1">
    <location>
        <begin position="1"/>
        <end position="12"/>
    </location>
</feature>
<dbReference type="GO" id="GO:0071897">
    <property type="term" value="P:DNA biosynthetic process"/>
    <property type="evidence" value="ECO:0007669"/>
    <property type="project" value="UniProtKB-ARBA"/>
</dbReference>
<reference evidence="3" key="1">
    <citation type="submission" date="2022-03" db="EMBL/GenBank/DDBJ databases">
        <authorList>
            <person name="Lindestad O."/>
        </authorList>
    </citation>
    <scope>NUCLEOTIDE SEQUENCE</scope>
</reference>
<name>A0A8S4QLF9_9NEOP</name>
<keyword evidence="4" id="KW-1185">Reference proteome</keyword>
<dbReference type="SUPFAM" id="SSF56672">
    <property type="entry name" value="DNA/RNA polymerases"/>
    <property type="match status" value="1"/>
</dbReference>
<dbReference type="Proteomes" id="UP000838756">
    <property type="component" value="Unassembled WGS sequence"/>
</dbReference>
<comment type="caution">
    <text evidence="3">The sequence shown here is derived from an EMBL/GenBank/DDBJ whole genome shotgun (WGS) entry which is preliminary data.</text>
</comment>
<organism evidence="3 4">
    <name type="scientific">Pararge aegeria aegeria</name>
    <dbReference type="NCBI Taxonomy" id="348720"/>
    <lineage>
        <taxon>Eukaryota</taxon>
        <taxon>Metazoa</taxon>
        <taxon>Ecdysozoa</taxon>
        <taxon>Arthropoda</taxon>
        <taxon>Hexapoda</taxon>
        <taxon>Insecta</taxon>
        <taxon>Pterygota</taxon>
        <taxon>Neoptera</taxon>
        <taxon>Endopterygota</taxon>
        <taxon>Lepidoptera</taxon>
        <taxon>Glossata</taxon>
        <taxon>Ditrysia</taxon>
        <taxon>Papilionoidea</taxon>
        <taxon>Nymphalidae</taxon>
        <taxon>Satyrinae</taxon>
        <taxon>Satyrini</taxon>
        <taxon>Parargina</taxon>
        <taxon>Pararge</taxon>
    </lineage>
</organism>
<accession>A0A8S4QLF9</accession>
<evidence type="ECO:0000313" key="4">
    <source>
        <dbReference type="Proteomes" id="UP000838756"/>
    </source>
</evidence>
<feature type="domain" description="Reverse transcriptase" evidence="2">
    <location>
        <begin position="212"/>
        <end position="302"/>
    </location>
</feature>
<evidence type="ECO:0000313" key="3">
    <source>
        <dbReference type="EMBL" id="CAH2210899.1"/>
    </source>
</evidence>
<dbReference type="PANTHER" id="PTHR19446">
    <property type="entry name" value="REVERSE TRANSCRIPTASES"/>
    <property type="match status" value="1"/>
</dbReference>
<proteinExistence type="predicted"/>
<dbReference type="AlphaFoldDB" id="A0A8S4QLF9"/>
<evidence type="ECO:0000256" key="1">
    <source>
        <dbReference type="SAM" id="MobiDB-lite"/>
    </source>
</evidence>
<feature type="compositionally biased region" description="Basic residues" evidence="1">
    <location>
        <begin position="13"/>
        <end position="23"/>
    </location>
</feature>
<evidence type="ECO:0000259" key="2">
    <source>
        <dbReference type="Pfam" id="PF00078"/>
    </source>
</evidence>
<feature type="region of interest" description="Disordered" evidence="1">
    <location>
        <begin position="1"/>
        <end position="23"/>
    </location>
</feature>
<dbReference type="Pfam" id="PF00078">
    <property type="entry name" value="RVT_1"/>
    <property type="match status" value="1"/>
</dbReference>
<dbReference type="InterPro" id="IPR043502">
    <property type="entry name" value="DNA/RNA_pol_sf"/>
</dbReference>
<dbReference type="EMBL" id="CAKXAJ010008579">
    <property type="protein sequence ID" value="CAH2210899.1"/>
    <property type="molecule type" value="Genomic_DNA"/>
</dbReference>
<sequence length="313" mass="35988">MELENMKKEITTKKRRIKSSAPSRRKHVIQEYVLAKDRYEEEAKNAQTKSWKEICSKQDRESLWVGIYRILKNTSKRTDDKPKVKDGRTLNPTDSVKLITSTFFPDNNANEDTPEHTLVRKLATEVEGKDEDNDPPFTAMELENSLRTFNPKKAPGLDGFTADICVAAICSDPGLFLSIINRCLRLAYFIQLWKTAATVVLKNPGKVDYNNPKSYWPIGLLPVLGKIFEKMLMERIKWHILPQLNPRQYGFVPQRCTEDALYDLINYIKEKIKEKKVVVLISLDIQGAFGSAWWPAILQQLNQKIARATCGVW</sequence>